<feature type="transmembrane region" description="Helical" evidence="7">
    <location>
        <begin position="254"/>
        <end position="276"/>
    </location>
</feature>
<comment type="similarity">
    <text evidence="7">Belongs to the binding-protein-dependent transport system permease family.</text>
</comment>
<feature type="transmembrane region" description="Helical" evidence="7">
    <location>
        <begin position="200"/>
        <end position="225"/>
    </location>
</feature>
<feature type="domain" description="ABC transmembrane type-1" evidence="8">
    <location>
        <begin position="83"/>
        <end position="272"/>
    </location>
</feature>
<comment type="caution">
    <text evidence="9">The sequence shown here is derived from an EMBL/GenBank/DDBJ whole genome shotgun (WGS) entry which is preliminary data.</text>
</comment>
<gene>
    <name evidence="9" type="ORF">HHL25_18240</name>
</gene>
<feature type="transmembrane region" description="Helical" evidence="7">
    <location>
        <begin position="132"/>
        <end position="159"/>
    </location>
</feature>
<dbReference type="Gene3D" id="1.10.3720.10">
    <property type="entry name" value="MetI-like"/>
    <property type="match status" value="1"/>
</dbReference>
<dbReference type="AlphaFoldDB" id="A0A7Y0FX16"/>
<accession>A0A7Y0FX16</accession>
<evidence type="ECO:0000256" key="3">
    <source>
        <dbReference type="ARBA" id="ARBA00022475"/>
    </source>
</evidence>
<evidence type="ECO:0000256" key="6">
    <source>
        <dbReference type="ARBA" id="ARBA00023136"/>
    </source>
</evidence>
<sequence length="287" mass="30289">MTSRSIRTPFLSRIAALAPTPGAALSGVALLLLAIAAIGAPWLSPYAYDIQDLSIANQAPSAAHWFGTDEFGRDILSRVIYGARTSLSVSVISITLSLVGGILIGAVCGYVGGRFDRLTMSAVDLTWCFPEILLALLIVAILGPGSGSTVLAIAIAYLAQFTRLTRTQIITLKRQTFVEASRSMGAGPLHIMMRRLLPNAIAPVVVVAMLSTGNAILLEATLGFFGMGAQPPVPSWGGMMSTGSAQLFNAPWVILWPGIFVAASVIFINLFGQGVLKSLDVKARMRS</sequence>
<feature type="transmembrane region" description="Helical" evidence="7">
    <location>
        <begin position="87"/>
        <end position="112"/>
    </location>
</feature>
<keyword evidence="3" id="KW-1003">Cell membrane</keyword>
<evidence type="ECO:0000313" key="9">
    <source>
        <dbReference type="EMBL" id="NML76077.1"/>
    </source>
</evidence>
<dbReference type="InterPro" id="IPR025966">
    <property type="entry name" value="OppC_N"/>
</dbReference>
<evidence type="ECO:0000256" key="7">
    <source>
        <dbReference type="RuleBase" id="RU363032"/>
    </source>
</evidence>
<dbReference type="PROSITE" id="PS50928">
    <property type="entry name" value="ABC_TM1"/>
    <property type="match status" value="1"/>
</dbReference>
<organism evidence="9 10">
    <name type="scientific">Rhizobium terricola</name>
    <dbReference type="NCBI Taxonomy" id="2728849"/>
    <lineage>
        <taxon>Bacteria</taxon>
        <taxon>Pseudomonadati</taxon>
        <taxon>Pseudomonadota</taxon>
        <taxon>Alphaproteobacteria</taxon>
        <taxon>Hyphomicrobiales</taxon>
        <taxon>Rhizobiaceae</taxon>
        <taxon>Rhizobium/Agrobacterium group</taxon>
        <taxon>Rhizobium</taxon>
    </lineage>
</organism>
<reference evidence="9 10" key="1">
    <citation type="submission" date="2020-04" db="EMBL/GenBank/DDBJ databases">
        <title>Rhizobium sp. S-51 isolated from soil.</title>
        <authorList>
            <person name="Dahal R.H."/>
        </authorList>
    </citation>
    <scope>NUCLEOTIDE SEQUENCE [LARGE SCALE GENOMIC DNA]</scope>
    <source>
        <strain evidence="9 10">S-51</strain>
    </source>
</reference>
<dbReference type="InterPro" id="IPR035906">
    <property type="entry name" value="MetI-like_sf"/>
</dbReference>
<evidence type="ECO:0000313" key="10">
    <source>
        <dbReference type="Proteomes" id="UP000541470"/>
    </source>
</evidence>
<evidence type="ECO:0000256" key="4">
    <source>
        <dbReference type="ARBA" id="ARBA00022692"/>
    </source>
</evidence>
<dbReference type="InterPro" id="IPR050366">
    <property type="entry name" value="BP-dependent_transpt_permease"/>
</dbReference>
<dbReference type="PANTHER" id="PTHR43386:SF25">
    <property type="entry name" value="PEPTIDE ABC TRANSPORTER PERMEASE PROTEIN"/>
    <property type="match status" value="1"/>
</dbReference>
<feature type="transmembrane region" description="Helical" evidence="7">
    <location>
        <begin position="20"/>
        <end position="43"/>
    </location>
</feature>
<evidence type="ECO:0000256" key="2">
    <source>
        <dbReference type="ARBA" id="ARBA00022448"/>
    </source>
</evidence>
<dbReference type="GO" id="GO:0005886">
    <property type="term" value="C:plasma membrane"/>
    <property type="evidence" value="ECO:0007669"/>
    <property type="project" value="UniProtKB-SubCell"/>
</dbReference>
<dbReference type="InterPro" id="IPR000515">
    <property type="entry name" value="MetI-like"/>
</dbReference>
<dbReference type="PANTHER" id="PTHR43386">
    <property type="entry name" value="OLIGOPEPTIDE TRANSPORT SYSTEM PERMEASE PROTEIN APPC"/>
    <property type="match status" value="1"/>
</dbReference>
<keyword evidence="2 7" id="KW-0813">Transport</keyword>
<dbReference type="Pfam" id="PF12911">
    <property type="entry name" value="OppC_N"/>
    <property type="match status" value="1"/>
</dbReference>
<evidence type="ECO:0000259" key="8">
    <source>
        <dbReference type="PROSITE" id="PS50928"/>
    </source>
</evidence>
<protein>
    <submittedName>
        <fullName evidence="9">ABC transporter permease</fullName>
    </submittedName>
</protein>
<dbReference type="RefSeq" id="WP_169594317.1">
    <property type="nucleotide sequence ID" value="NZ_JABBGK010000004.1"/>
</dbReference>
<dbReference type="GO" id="GO:0055085">
    <property type="term" value="P:transmembrane transport"/>
    <property type="evidence" value="ECO:0007669"/>
    <property type="project" value="InterPro"/>
</dbReference>
<dbReference type="EMBL" id="JABBGK010000004">
    <property type="protein sequence ID" value="NML76077.1"/>
    <property type="molecule type" value="Genomic_DNA"/>
</dbReference>
<keyword evidence="5 7" id="KW-1133">Transmembrane helix</keyword>
<dbReference type="SUPFAM" id="SSF161098">
    <property type="entry name" value="MetI-like"/>
    <property type="match status" value="1"/>
</dbReference>
<comment type="subcellular location">
    <subcellularLocation>
        <location evidence="1 7">Cell membrane</location>
        <topology evidence="1 7">Multi-pass membrane protein</topology>
    </subcellularLocation>
</comment>
<keyword evidence="6 7" id="KW-0472">Membrane</keyword>
<name>A0A7Y0FX16_9HYPH</name>
<evidence type="ECO:0000256" key="5">
    <source>
        <dbReference type="ARBA" id="ARBA00022989"/>
    </source>
</evidence>
<dbReference type="Proteomes" id="UP000541470">
    <property type="component" value="Unassembled WGS sequence"/>
</dbReference>
<keyword evidence="10" id="KW-1185">Reference proteome</keyword>
<dbReference type="CDD" id="cd06261">
    <property type="entry name" value="TM_PBP2"/>
    <property type="match status" value="1"/>
</dbReference>
<dbReference type="Pfam" id="PF00528">
    <property type="entry name" value="BPD_transp_1"/>
    <property type="match status" value="1"/>
</dbReference>
<evidence type="ECO:0000256" key="1">
    <source>
        <dbReference type="ARBA" id="ARBA00004651"/>
    </source>
</evidence>
<proteinExistence type="inferred from homology"/>
<keyword evidence="4 7" id="KW-0812">Transmembrane</keyword>